<proteinExistence type="predicted"/>
<dbReference type="Proteomes" id="UP000789920">
    <property type="component" value="Unassembled WGS sequence"/>
</dbReference>
<accession>A0ACA9SW21</accession>
<feature type="non-terminal residue" evidence="1">
    <location>
        <position position="65"/>
    </location>
</feature>
<dbReference type="EMBL" id="CAJVQC010163956">
    <property type="protein sequence ID" value="CAG8849120.1"/>
    <property type="molecule type" value="Genomic_DNA"/>
</dbReference>
<evidence type="ECO:0000313" key="1">
    <source>
        <dbReference type="EMBL" id="CAG8849120.1"/>
    </source>
</evidence>
<name>A0ACA9SW21_9GLOM</name>
<reference evidence="1" key="1">
    <citation type="submission" date="2021-06" db="EMBL/GenBank/DDBJ databases">
        <authorList>
            <person name="Kallberg Y."/>
            <person name="Tangrot J."/>
            <person name="Rosling A."/>
        </authorList>
    </citation>
    <scope>NUCLEOTIDE SEQUENCE</scope>
    <source>
        <strain evidence="1">MA461A</strain>
    </source>
</reference>
<comment type="caution">
    <text evidence="1">The sequence shown here is derived from an EMBL/GenBank/DDBJ whole genome shotgun (WGS) entry which is preliminary data.</text>
</comment>
<gene>
    <name evidence="1" type="ORF">RPERSI_LOCUS35454</name>
</gene>
<feature type="non-terminal residue" evidence="1">
    <location>
        <position position="1"/>
    </location>
</feature>
<evidence type="ECO:0000313" key="2">
    <source>
        <dbReference type="Proteomes" id="UP000789920"/>
    </source>
</evidence>
<protein>
    <submittedName>
        <fullName evidence="1">23288_t:CDS:1</fullName>
    </submittedName>
</protein>
<sequence length="65" mass="7168">TTAPSNNSNSLNPTHATIFFGIGVVVGFVCLGLGQLIFEELEKTRTEKQARLTELERQHDAIPEQ</sequence>
<keyword evidence="2" id="KW-1185">Reference proteome</keyword>
<organism evidence="1 2">
    <name type="scientific">Racocetra persica</name>
    <dbReference type="NCBI Taxonomy" id="160502"/>
    <lineage>
        <taxon>Eukaryota</taxon>
        <taxon>Fungi</taxon>
        <taxon>Fungi incertae sedis</taxon>
        <taxon>Mucoromycota</taxon>
        <taxon>Glomeromycotina</taxon>
        <taxon>Glomeromycetes</taxon>
        <taxon>Diversisporales</taxon>
        <taxon>Gigasporaceae</taxon>
        <taxon>Racocetra</taxon>
    </lineage>
</organism>